<accession>A0A6P1GG87</accession>
<dbReference type="Pfam" id="PF14559">
    <property type="entry name" value="TPR_19"/>
    <property type="match status" value="1"/>
</dbReference>
<sequence>MRLGPIFTLCAALSAPTTGIAQTYMDSSNAIGTNSLGVLTSSYAGPINGFAGNHDFRPGGGNLLERDFIKARNFVAEGRYAEAEPVLNMLIGRTSAPQVRFLKGVTMLGLGDPAAARRYLEPASRTGHPGALSGLALAQIQLGNQDAAQKILGSLRSRLEKCGGMCADSKSLRQAITVVEKGLV</sequence>
<dbReference type="EMBL" id="CP047218">
    <property type="protein sequence ID" value="QHD67264.1"/>
    <property type="molecule type" value="Genomic_DNA"/>
</dbReference>
<organism evidence="1 2">
    <name type="scientific">Sphingobium yanoikuyae</name>
    <name type="common">Sphingomonas yanoikuyae</name>
    <dbReference type="NCBI Taxonomy" id="13690"/>
    <lineage>
        <taxon>Bacteria</taxon>
        <taxon>Pseudomonadati</taxon>
        <taxon>Pseudomonadota</taxon>
        <taxon>Alphaproteobacteria</taxon>
        <taxon>Sphingomonadales</taxon>
        <taxon>Sphingomonadaceae</taxon>
        <taxon>Sphingobium</taxon>
    </lineage>
</organism>
<dbReference type="SUPFAM" id="SSF48452">
    <property type="entry name" value="TPR-like"/>
    <property type="match status" value="1"/>
</dbReference>
<dbReference type="Proteomes" id="UP000464086">
    <property type="component" value="Chromosome"/>
</dbReference>
<dbReference type="Gene3D" id="1.25.40.10">
    <property type="entry name" value="Tetratricopeptide repeat domain"/>
    <property type="match status" value="1"/>
</dbReference>
<dbReference type="InterPro" id="IPR011990">
    <property type="entry name" value="TPR-like_helical_dom_sf"/>
</dbReference>
<name>A0A6P1GG87_SPHYA</name>
<reference evidence="1 2" key="1">
    <citation type="submission" date="2019-12" db="EMBL/GenBank/DDBJ databases">
        <title>Functional and genomic insights into the Sphingobium yanoikuyae YC-JY1, a bacterium efficiently degrading bisphenol A.</title>
        <authorList>
            <person name="Jia Y."/>
            <person name="Li X."/>
            <person name="Wang J."/>
            <person name="Eltoukhy A."/>
            <person name="Lamraoui I."/>
            <person name="Yan Y."/>
        </authorList>
    </citation>
    <scope>NUCLEOTIDE SEQUENCE [LARGE SCALE GENOMIC DNA]</scope>
    <source>
        <strain evidence="1 2">YC-JY1</strain>
    </source>
</reference>
<evidence type="ECO:0000313" key="2">
    <source>
        <dbReference type="Proteomes" id="UP000464086"/>
    </source>
</evidence>
<protein>
    <submittedName>
        <fullName evidence="1">Tetratricopeptide repeat protein</fullName>
    </submittedName>
</protein>
<dbReference type="RefSeq" id="WP_159366300.1">
    <property type="nucleotide sequence ID" value="NZ_CP047218.1"/>
</dbReference>
<proteinExistence type="predicted"/>
<evidence type="ECO:0000313" key="1">
    <source>
        <dbReference type="EMBL" id="QHD67264.1"/>
    </source>
</evidence>
<dbReference type="AlphaFoldDB" id="A0A6P1GG87"/>
<gene>
    <name evidence="1" type="ORF">GS397_09530</name>
</gene>